<accession>A0A6J5SFL4</accession>
<evidence type="ECO:0000313" key="2">
    <source>
        <dbReference type="EMBL" id="CAB5227962.1"/>
    </source>
</evidence>
<gene>
    <name evidence="1" type="ORF">UFOVP1444_34</name>
    <name evidence="2" type="ORF">UFOVP1536_22</name>
</gene>
<dbReference type="Gene3D" id="3.30.40.220">
    <property type="match status" value="1"/>
</dbReference>
<proteinExistence type="predicted"/>
<sequence length="220" mass="25440">MDPMNQLEVNPVYKRKPVHKLLTGKKYGRLTVLDFVGLTRRKQPIYKVVCDCGKVIDEFRAWKMTNGDAQSCGCLLLEILRAPRPRRRGWSITTKSWAFTLFKYAVKRQVKRGHPCDDWDIDKWYSIASMPCHYCGSIDIRNVLNSPTKRIRRSFTMSDEDKLQYRLPVNGIDRVNSSIGYVFDNCVSCCGQCNIAKSDYTKEEFLAMARRIVSKWGAHA</sequence>
<organism evidence="1">
    <name type="scientific">uncultured Caudovirales phage</name>
    <dbReference type="NCBI Taxonomy" id="2100421"/>
    <lineage>
        <taxon>Viruses</taxon>
        <taxon>Duplodnaviria</taxon>
        <taxon>Heunggongvirae</taxon>
        <taxon>Uroviricota</taxon>
        <taxon>Caudoviricetes</taxon>
        <taxon>Peduoviridae</taxon>
        <taxon>Maltschvirus</taxon>
        <taxon>Maltschvirus maltsch</taxon>
    </lineage>
</organism>
<protein>
    <submittedName>
        <fullName evidence="1">Uncharacterized protein</fullName>
    </submittedName>
</protein>
<reference evidence="1" key="1">
    <citation type="submission" date="2020-05" db="EMBL/GenBank/DDBJ databases">
        <authorList>
            <person name="Chiriac C."/>
            <person name="Salcher M."/>
            <person name="Ghai R."/>
            <person name="Kavagutti S V."/>
        </authorList>
    </citation>
    <scope>NUCLEOTIDE SEQUENCE</scope>
</reference>
<evidence type="ECO:0000313" key="1">
    <source>
        <dbReference type="EMBL" id="CAB4212839.1"/>
    </source>
</evidence>
<name>A0A6J5SFL4_9CAUD</name>
<dbReference type="EMBL" id="LR797393">
    <property type="protein sequence ID" value="CAB4212839.1"/>
    <property type="molecule type" value="Genomic_DNA"/>
</dbReference>
<dbReference type="EMBL" id="LR798382">
    <property type="protein sequence ID" value="CAB5227962.1"/>
    <property type="molecule type" value="Genomic_DNA"/>
</dbReference>